<organism evidence="2 3">
    <name type="scientific">Tritrichomonas musculus</name>
    <dbReference type="NCBI Taxonomy" id="1915356"/>
    <lineage>
        <taxon>Eukaryota</taxon>
        <taxon>Metamonada</taxon>
        <taxon>Parabasalia</taxon>
        <taxon>Tritrichomonadida</taxon>
        <taxon>Tritrichomonadidae</taxon>
        <taxon>Tritrichomonas</taxon>
    </lineage>
</organism>
<sequence length="1029" mass="117246">MSFAAIPLTSANANMNCQSSTAGNVLNINEKHEQGPAFSPKKYKSIAYTIRGVDSDRDAESLVYLKKDQSDKTKVMYFYPRYEVENRLPFSVAFSCKHMKAVSTVIVESLKKKSLLMPFDVNQEFELTVKIEGKEVSRPAVINLKIEPSKPLEYDLSFEKCRLKLTVSIGDTIPIVHFIIRCPTTIFNHSSSSFLINRVLLQKAKSYTLPLFESDSSPALLIDDYQEPQIEIPATSNQMTIHFLRPPFLERNEVFMLKMKVNEKLFTPLKVHVKRDLIRGNLIYLHDFVHVKNGTKRPIYFILGNEPQQIRLKFEPGVTSPILITNENKSFNIEIDGYKRSAPVFLSYPIDTVLRFVRFDKLNRRKREPEIHIRMVITEKAEGENVVELTDATYESSPYLIVNNTDHILYAQQTNDWLPLIVQPRSSSIFAFDDPFQKPTIALTIEGKSVICHFSKDYYKTHFSFRVANETLRLNLKTNDRNQRVICITDQHEVTVYDHFITVTASKIRVTLITSFQTQLLSLFVNQIQAIGKTEHGVFNLQGSIKGIQIDDETECLPQGVILNGSMNKPDSTFLSFQVITSSTSKFVDLSQLIAVSISLSPIDIQINSEFFLCFRKFLIDSTITDFKFIQKIFNNVSVNASVFVISPISISFFFRKNINDNQNGNYNLLHILPIQIPSLVNFTLPSILINNISCKFEALHGLITHIYSELLVKFACFATGHPASTQVFNYPCSFFEKITLSLTELNSSSKMETFLSKEKIINEMTENEFDILASQKHQNCLDNENADNQIVFIEVGKYNDKTSDDNKNKNINISLSENANNNSNESSNNNVSDSSHGIQLKDKDSGQNSSNISLSSPQYSSGNYVSPLLALFASPSFTVPNRDDFQFIKDENQINSIYNAKNLKKSDKHKLFQLKRIQPINLALYNNAVAITKRKKCPFYFAPLATNNQFLMIFDDGIDVVDKEQVNFVIPFNSIQEFSNEKNVVKVTIQPEKPKHSPKVIELSFRSPFMAETSMNEMISHLMMQPNK</sequence>
<keyword evidence="3" id="KW-1185">Reference proteome</keyword>
<accession>A0ABR2GJ99</accession>
<dbReference type="EMBL" id="JAPFFF010000560">
    <property type="protein sequence ID" value="KAK8833984.1"/>
    <property type="molecule type" value="Genomic_DNA"/>
</dbReference>
<evidence type="ECO:0000313" key="3">
    <source>
        <dbReference type="Proteomes" id="UP001470230"/>
    </source>
</evidence>
<feature type="compositionally biased region" description="Low complexity" evidence="1">
    <location>
        <begin position="810"/>
        <end position="836"/>
    </location>
</feature>
<proteinExistence type="predicted"/>
<name>A0ABR2GJ99_9EUKA</name>
<comment type="caution">
    <text evidence="2">The sequence shown here is derived from an EMBL/GenBank/DDBJ whole genome shotgun (WGS) entry which is preliminary data.</text>
</comment>
<dbReference type="Proteomes" id="UP001470230">
    <property type="component" value="Unassembled WGS sequence"/>
</dbReference>
<reference evidence="2 3" key="1">
    <citation type="submission" date="2024-04" db="EMBL/GenBank/DDBJ databases">
        <title>Tritrichomonas musculus Genome.</title>
        <authorList>
            <person name="Alves-Ferreira E."/>
            <person name="Grigg M."/>
            <person name="Lorenzi H."/>
            <person name="Galac M."/>
        </authorList>
    </citation>
    <scope>NUCLEOTIDE SEQUENCE [LARGE SCALE GENOMIC DNA]</scope>
    <source>
        <strain evidence="2 3">EAF2021</strain>
    </source>
</reference>
<evidence type="ECO:0000313" key="2">
    <source>
        <dbReference type="EMBL" id="KAK8833984.1"/>
    </source>
</evidence>
<protein>
    <submittedName>
        <fullName evidence="2">Uncharacterized protein</fullName>
    </submittedName>
</protein>
<evidence type="ECO:0000256" key="1">
    <source>
        <dbReference type="SAM" id="MobiDB-lite"/>
    </source>
</evidence>
<feature type="compositionally biased region" description="Low complexity" evidence="1">
    <location>
        <begin position="847"/>
        <end position="860"/>
    </location>
</feature>
<feature type="region of interest" description="Disordered" evidence="1">
    <location>
        <begin position="804"/>
        <end position="860"/>
    </location>
</feature>
<gene>
    <name evidence="2" type="ORF">M9Y10_037453</name>
</gene>